<dbReference type="GO" id="GO:0036009">
    <property type="term" value="F:protein-glutamine N-methyltransferase activity"/>
    <property type="evidence" value="ECO:0007669"/>
    <property type="project" value="UniProtKB-UniRule"/>
</dbReference>
<dbReference type="PANTHER" id="PTHR47806:SF1">
    <property type="entry name" value="RIBOSOMAL PROTEIN UL3 GLUTAMINE METHYLTRANSFERASE"/>
    <property type="match status" value="1"/>
</dbReference>
<evidence type="ECO:0000259" key="5">
    <source>
        <dbReference type="Pfam" id="PF05175"/>
    </source>
</evidence>
<sequence>MTEMSQPLITDEMANEAFQDLHTIQDWVRWTASQFVSNEVFFGHGTDNPWDEAVSLVLPVLHMPIDAPKEIMHARMTQSEKVHLMEYIRARIEQRIPVAYLTNQAWFAGMPFYVDERVLVPRSPFAELIAKHFAPWVASPNKVARILDMCTGSGCIAIALAKAFERAQVDAVDISFEALEVADHNINQHMMQDRVFAIQSDVFSGVPGQKYDLIVANPPYVDAEDMSDLPDEFHHEPELGLASGEDGLDVTRTLLAEAADHLTDDGLLFVEVGNSMVHMEQQFPEAPFTWLEFEHGGLGVFVVSKQQLLEYFKN</sequence>
<keyword evidence="2 4" id="KW-0808">Transferase</keyword>
<accession>A0A2A5JSX2</accession>
<comment type="catalytic activity">
    <reaction evidence="4">
        <text>L-glutaminyl-[ribosomal protein uL3] + S-adenosyl-L-methionine = N(5)-methyl-L-glutaminyl-[ribosomal protein uL3] + S-adenosyl-L-homocysteine + H(+)</text>
        <dbReference type="Rhea" id="RHEA:45020"/>
        <dbReference type="Rhea" id="RHEA-COMP:11063"/>
        <dbReference type="Rhea" id="RHEA-COMP:11064"/>
        <dbReference type="ChEBI" id="CHEBI:15378"/>
        <dbReference type="ChEBI" id="CHEBI:30011"/>
        <dbReference type="ChEBI" id="CHEBI:57856"/>
        <dbReference type="ChEBI" id="CHEBI:59789"/>
        <dbReference type="ChEBI" id="CHEBI:61891"/>
        <dbReference type="EC" id="2.1.1.298"/>
    </reaction>
</comment>
<dbReference type="NCBIfam" id="TIGR00536">
    <property type="entry name" value="hemK_fam"/>
    <property type="match status" value="1"/>
</dbReference>
<gene>
    <name evidence="4" type="primary">prmB</name>
    <name evidence="6" type="ORF">CEX98_06410</name>
</gene>
<dbReference type="PANTHER" id="PTHR47806">
    <property type="entry name" value="50S RIBOSOMAL PROTEIN L3 GLUTAMINE METHYLTRANSFERASE"/>
    <property type="match status" value="1"/>
</dbReference>
<dbReference type="FunFam" id="3.40.50.150:FF:000042">
    <property type="entry name" value="50S ribosomal protein L3 glutamine methyltransferase"/>
    <property type="match status" value="1"/>
</dbReference>
<dbReference type="PIRSF" id="PIRSF037167">
    <property type="entry name" value="Mtase_YfcB_prd"/>
    <property type="match status" value="1"/>
</dbReference>
<evidence type="ECO:0000313" key="6">
    <source>
        <dbReference type="EMBL" id="PCK32500.1"/>
    </source>
</evidence>
<dbReference type="GO" id="GO:0005829">
    <property type="term" value="C:cytosol"/>
    <property type="evidence" value="ECO:0007669"/>
    <property type="project" value="TreeGrafter"/>
</dbReference>
<evidence type="ECO:0000256" key="2">
    <source>
        <dbReference type="ARBA" id="ARBA00022679"/>
    </source>
</evidence>
<protein>
    <recommendedName>
        <fullName evidence="4">Ribosomal protein uL3 glutamine methyltransferase</fullName>
        <shortName evidence="4">uL3 MTase</shortName>
        <ecNumber evidence="4">2.1.1.298</ecNumber>
    </recommendedName>
    <alternativeName>
        <fullName evidence="4">N5-glutamine methyltransferase PrmB</fullName>
    </alternativeName>
</protein>
<dbReference type="HAMAP" id="MF_02125">
    <property type="entry name" value="L3_methyltr_PrmB"/>
    <property type="match status" value="1"/>
</dbReference>
<evidence type="ECO:0000256" key="1">
    <source>
        <dbReference type="ARBA" id="ARBA00022603"/>
    </source>
</evidence>
<dbReference type="InterPro" id="IPR002052">
    <property type="entry name" value="DNA_methylase_N6_adenine_CS"/>
</dbReference>
<comment type="function">
    <text evidence="4">Methylates ribosomal protein uL3 on a specific glutamine residue.</text>
</comment>
<organism evidence="6 7">
    <name type="scientific">Pseudoalteromonas piscicida</name>
    <dbReference type="NCBI Taxonomy" id="43662"/>
    <lineage>
        <taxon>Bacteria</taxon>
        <taxon>Pseudomonadati</taxon>
        <taxon>Pseudomonadota</taxon>
        <taxon>Gammaproteobacteria</taxon>
        <taxon>Alteromonadales</taxon>
        <taxon>Pseudoalteromonadaceae</taxon>
        <taxon>Pseudoalteromonas</taxon>
    </lineage>
</organism>
<keyword evidence="7" id="KW-1185">Reference proteome</keyword>
<dbReference type="EMBL" id="NKHF01000028">
    <property type="protein sequence ID" value="PCK32500.1"/>
    <property type="molecule type" value="Genomic_DNA"/>
</dbReference>
<dbReference type="PROSITE" id="PS00092">
    <property type="entry name" value="N6_MTASE"/>
    <property type="match status" value="1"/>
</dbReference>
<comment type="similarity">
    <text evidence="4">Belongs to the protein N5-glutamine methyltransferase family. PrmB subfamily.</text>
</comment>
<dbReference type="InterPro" id="IPR029063">
    <property type="entry name" value="SAM-dependent_MTases_sf"/>
</dbReference>
<comment type="caution">
    <text evidence="6">The sequence shown here is derived from an EMBL/GenBank/DDBJ whole genome shotgun (WGS) entry which is preliminary data.</text>
</comment>
<keyword evidence="3 4" id="KW-0949">S-adenosyl-L-methionine</keyword>
<proteinExistence type="inferred from homology"/>
<dbReference type="GO" id="GO:0005840">
    <property type="term" value="C:ribosome"/>
    <property type="evidence" value="ECO:0007669"/>
    <property type="project" value="UniProtKB-KW"/>
</dbReference>
<dbReference type="Proteomes" id="UP000228621">
    <property type="component" value="Unassembled WGS sequence"/>
</dbReference>
<dbReference type="InterPro" id="IPR007848">
    <property type="entry name" value="Small_mtfrase_dom"/>
</dbReference>
<dbReference type="Gene3D" id="1.10.8.10">
    <property type="entry name" value="DNA helicase RuvA subunit, C-terminal domain"/>
    <property type="match status" value="1"/>
</dbReference>
<feature type="domain" description="Methyltransferase small" evidence="5">
    <location>
        <begin position="142"/>
        <end position="226"/>
    </location>
</feature>
<dbReference type="Gene3D" id="3.40.50.150">
    <property type="entry name" value="Vaccinia Virus protein VP39"/>
    <property type="match status" value="1"/>
</dbReference>
<name>A0A2A5JSX2_PSEO7</name>
<dbReference type="InterPro" id="IPR017127">
    <property type="entry name" value="Ribosome_uL3_MTase"/>
</dbReference>
<dbReference type="GO" id="GO:0032259">
    <property type="term" value="P:methylation"/>
    <property type="evidence" value="ECO:0007669"/>
    <property type="project" value="UniProtKB-KW"/>
</dbReference>
<keyword evidence="1 4" id="KW-0489">Methyltransferase</keyword>
<dbReference type="Pfam" id="PF05175">
    <property type="entry name" value="MTS"/>
    <property type="match status" value="1"/>
</dbReference>
<evidence type="ECO:0000313" key="7">
    <source>
        <dbReference type="Proteomes" id="UP000228621"/>
    </source>
</evidence>
<keyword evidence="6" id="KW-0687">Ribonucleoprotein</keyword>
<evidence type="ECO:0000256" key="4">
    <source>
        <dbReference type="HAMAP-Rule" id="MF_02125"/>
    </source>
</evidence>
<keyword evidence="6" id="KW-0689">Ribosomal protein</keyword>
<dbReference type="CDD" id="cd02440">
    <property type="entry name" value="AdoMet_MTases"/>
    <property type="match status" value="1"/>
</dbReference>
<dbReference type="AlphaFoldDB" id="A0A2A5JSX2"/>
<dbReference type="EC" id="2.1.1.298" evidence="4"/>
<dbReference type="GO" id="GO:0003676">
    <property type="term" value="F:nucleic acid binding"/>
    <property type="evidence" value="ECO:0007669"/>
    <property type="project" value="InterPro"/>
</dbReference>
<dbReference type="InterPro" id="IPR004556">
    <property type="entry name" value="HemK-like"/>
</dbReference>
<reference evidence="7" key="1">
    <citation type="journal article" date="2019" name="Genome Announc.">
        <title>Draft Genome Sequence of Pseudoalteromonas piscicida Strain 36Y ROTHPW, an Hypersaline Seawater Isolate from the South Coast of Sonora, Mexico.</title>
        <authorList>
            <person name="Sanchez-Diaz R."/>
            <person name="Molina-Garza Z.J."/>
            <person name="Cruz-Suarez L.E."/>
            <person name="Selvin J."/>
            <person name="Kiran G.S."/>
            <person name="Ibarra-Gamez J.C."/>
            <person name="Gomez-Gil B."/>
            <person name="Galaviz-Silva L."/>
        </authorList>
    </citation>
    <scope>NUCLEOTIDE SEQUENCE [LARGE SCALE GENOMIC DNA]</scope>
    <source>
        <strain evidence="7">36Y_RITHPW</strain>
    </source>
</reference>
<dbReference type="SUPFAM" id="SSF53335">
    <property type="entry name" value="S-adenosyl-L-methionine-dependent methyltransferases"/>
    <property type="match status" value="1"/>
</dbReference>
<evidence type="ECO:0000256" key="3">
    <source>
        <dbReference type="ARBA" id="ARBA00022691"/>
    </source>
</evidence>
<dbReference type="NCBIfam" id="TIGR03533">
    <property type="entry name" value="L3_gln_methyl"/>
    <property type="match status" value="1"/>
</dbReference>